<proteinExistence type="inferred from homology"/>
<dbReference type="PANTHER" id="PTHR30193">
    <property type="entry name" value="ABC TRANSPORTER PERMEASE PROTEIN"/>
    <property type="match status" value="1"/>
</dbReference>
<dbReference type="Gene3D" id="1.10.3720.10">
    <property type="entry name" value="MetI-like"/>
    <property type="match status" value="1"/>
</dbReference>
<feature type="transmembrane region" description="Helical" evidence="7">
    <location>
        <begin position="12"/>
        <end position="39"/>
    </location>
</feature>
<dbReference type="RefSeq" id="WP_185660966.1">
    <property type="nucleotide sequence ID" value="NZ_CAWPOO010000012.1"/>
</dbReference>
<dbReference type="Pfam" id="PF00528">
    <property type="entry name" value="BPD_transp_1"/>
    <property type="match status" value="1"/>
</dbReference>
<dbReference type="InterPro" id="IPR051393">
    <property type="entry name" value="ABC_transporter_permease"/>
</dbReference>
<keyword evidence="5 7" id="KW-1133">Transmembrane helix</keyword>
<evidence type="ECO:0000256" key="1">
    <source>
        <dbReference type="ARBA" id="ARBA00004651"/>
    </source>
</evidence>
<dbReference type="InterPro" id="IPR035906">
    <property type="entry name" value="MetI-like_sf"/>
</dbReference>
<reference evidence="9 10" key="1">
    <citation type="submission" date="2020-07" db="EMBL/GenBank/DDBJ databases">
        <authorList>
            <person name="Feng X."/>
        </authorList>
    </citation>
    <scope>NUCLEOTIDE SEQUENCE [LARGE SCALE GENOMIC DNA]</scope>
    <source>
        <strain evidence="9 10">JCM23202</strain>
    </source>
</reference>
<comment type="similarity">
    <text evidence="7">Belongs to the binding-protein-dependent transport system permease family.</text>
</comment>
<dbReference type="InterPro" id="IPR000515">
    <property type="entry name" value="MetI-like"/>
</dbReference>
<evidence type="ECO:0000256" key="7">
    <source>
        <dbReference type="RuleBase" id="RU363032"/>
    </source>
</evidence>
<dbReference type="SUPFAM" id="SSF160964">
    <property type="entry name" value="MalF N-terminal region-like"/>
    <property type="match status" value="1"/>
</dbReference>
<evidence type="ECO:0000313" key="10">
    <source>
        <dbReference type="Proteomes" id="UP000526501"/>
    </source>
</evidence>
<keyword evidence="6 7" id="KW-0472">Membrane</keyword>
<dbReference type="EMBL" id="JACHVC010000012">
    <property type="protein sequence ID" value="MBC2607104.1"/>
    <property type="molecule type" value="Genomic_DNA"/>
</dbReference>
<dbReference type="Proteomes" id="UP000526501">
    <property type="component" value="Unassembled WGS sequence"/>
</dbReference>
<organism evidence="9 10">
    <name type="scientific">Pelagicoccus albus</name>
    <dbReference type="NCBI Taxonomy" id="415222"/>
    <lineage>
        <taxon>Bacteria</taxon>
        <taxon>Pseudomonadati</taxon>
        <taxon>Verrucomicrobiota</taxon>
        <taxon>Opitutia</taxon>
        <taxon>Puniceicoccales</taxon>
        <taxon>Pelagicoccaceae</taxon>
        <taxon>Pelagicoccus</taxon>
    </lineage>
</organism>
<keyword evidence="10" id="KW-1185">Reference proteome</keyword>
<evidence type="ECO:0000259" key="8">
    <source>
        <dbReference type="PROSITE" id="PS50928"/>
    </source>
</evidence>
<feature type="transmembrane region" description="Helical" evidence="7">
    <location>
        <begin position="275"/>
        <end position="296"/>
    </location>
</feature>
<keyword evidence="2 7" id="KW-0813">Transport</keyword>
<feature type="transmembrane region" description="Helical" evidence="7">
    <location>
        <begin position="73"/>
        <end position="96"/>
    </location>
</feature>
<evidence type="ECO:0000256" key="3">
    <source>
        <dbReference type="ARBA" id="ARBA00022475"/>
    </source>
</evidence>
<dbReference type="GO" id="GO:0005886">
    <property type="term" value="C:plasma membrane"/>
    <property type="evidence" value="ECO:0007669"/>
    <property type="project" value="UniProtKB-SubCell"/>
</dbReference>
<dbReference type="SUPFAM" id="SSF161098">
    <property type="entry name" value="MetI-like"/>
    <property type="match status" value="1"/>
</dbReference>
<feature type="domain" description="ABC transmembrane type-1" evidence="8">
    <location>
        <begin position="69"/>
        <end position="296"/>
    </location>
</feature>
<gene>
    <name evidence="9" type="ORF">H5P27_13705</name>
</gene>
<dbReference type="GO" id="GO:0055085">
    <property type="term" value="P:transmembrane transport"/>
    <property type="evidence" value="ECO:0007669"/>
    <property type="project" value="InterPro"/>
</dbReference>
<comment type="subcellular location">
    <subcellularLocation>
        <location evidence="1 7">Cell membrane</location>
        <topology evidence="1 7">Multi-pass membrane protein</topology>
    </subcellularLocation>
</comment>
<keyword evidence="4 7" id="KW-0812">Transmembrane</keyword>
<evidence type="ECO:0000313" key="9">
    <source>
        <dbReference type="EMBL" id="MBC2607104.1"/>
    </source>
</evidence>
<feature type="transmembrane region" description="Helical" evidence="7">
    <location>
        <begin position="167"/>
        <end position="188"/>
    </location>
</feature>
<sequence>MTRTEKRNLAKGLLFISPWILGFLAFALYPLIATIYFSFTDYSVLAPPVPIGTENYAELAADGNFMKAVFNTIFFAAISVPLNTALACFLAILLNFNVLGKSFFRTAFFLPSLVPMVCLGVIWRWLLNGEVGLVNQAIGPFADFANMILGTSFDTPAWLEDPSFTKLGLVVASVWGLGHAMVIFLAGLQEAPVELYEAAELDGAGFWSKLRHVTIPMVSPYILFNLIMGFIAAFQVFAVPFVMMDGVNEPPGGPGGSMLFAATYIYLKAFQDWEMGYACAMALIFFVLVVTLTITLMKISERRVHYAGK</sequence>
<feature type="transmembrane region" description="Helical" evidence="7">
    <location>
        <begin position="108"/>
        <end position="126"/>
    </location>
</feature>
<keyword evidence="3" id="KW-1003">Cell membrane</keyword>
<accession>A0A7X1B813</accession>
<evidence type="ECO:0000256" key="6">
    <source>
        <dbReference type="ARBA" id="ARBA00023136"/>
    </source>
</evidence>
<comment type="caution">
    <text evidence="9">The sequence shown here is derived from an EMBL/GenBank/DDBJ whole genome shotgun (WGS) entry which is preliminary data.</text>
</comment>
<evidence type="ECO:0000256" key="5">
    <source>
        <dbReference type="ARBA" id="ARBA00022989"/>
    </source>
</evidence>
<feature type="transmembrane region" description="Helical" evidence="7">
    <location>
        <begin position="221"/>
        <end position="243"/>
    </location>
</feature>
<evidence type="ECO:0000256" key="2">
    <source>
        <dbReference type="ARBA" id="ARBA00022448"/>
    </source>
</evidence>
<dbReference type="PROSITE" id="PS50928">
    <property type="entry name" value="ABC_TM1"/>
    <property type="match status" value="1"/>
</dbReference>
<dbReference type="PANTHER" id="PTHR30193:SF1">
    <property type="entry name" value="ABC TRANSPORTER PERMEASE PROTEIN YESP-RELATED"/>
    <property type="match status" value="1"/>
</dbReference>
<evidence type="ECO:0000256" key="4">
    <source>
        <dbReference type="ARBA" id="ARBA00022692"/>
    </source>
</evidence>
<name>A0A7X1B813_9BACT</name>
<protein>
    <submittedName>
        <fullName evidence="9">Sugar ABC transporter permease</fullName>
    </submittedName>
</protein>
<dbReference type="AlphaFoldDB" id="A0A7X1B813"/>
<dbReference type="CDD" id="cd06261">
    <property type="entry name" value="TM_PBP2"/>
    <property type="match status" value="1"/>
</dbReference>